<feature type="binding site" evidence="17">
    <location>
        <position position="156"/>
    </location>
    <ligand>
        <name>UDP-N-acetyl-alpha-D-glucosamine</name>
        <dbReference type="ChEBI" id="CHEBI:57705"/>
    </ligand>
</feature>
<evidence type="ECO:0000256" key="1">
    <source>
        <dbReference type="ARBA" id="ARBA00005166"/>
    </source>
</evidence>
<dbReference type="AlphaFoldDB" id="A0A7C3DNA5"/>
<feature type="binding site" evidence="17">
    <location>
        <position position="74"/>
    </location>
    <ligand>
        <name>UDP-N-acetyl-alpha-D-glucosamine</name>
        <dbReference type="ChEBI" id="CHEBI:57705"/>
    </ligand>
</feature>
<dbReference type="NCBIfam" id="TIGR01173">
    <property type="entry name" value="glmU"/>
    <property type="match status" value="1"/>
</dbReference>
<organism evidence="19">
    <name type="scientific">Meiothermus ruber</name>
    <dbReference type="NCBI Taxonomy" id="277"/>
    <lineage>
        <taxon>Bacteria</taxon>
        <taxon>Thermotogati</taxon>
        <taxon>Deinococcota</taxon>
        <taxon>Deinococci</taxon>
        <taxon>Thermales</taxon>
        <taxon>Thermaceae</taxon>
        <taxon>Meiothermus</taxon>
    </lineage>
</organism>
<keyword evidence="4 17" id="KW-0808">Transferase</keyword>
<comment type="pathway">
    <text evidence="1 17">Nucleotide-sugar biosynthesis; UDP-N-acetyl-alpha-D-glucosamine biosynthesis; N-acetyl-alpha-D-glucosamine 1-phosphate from alpha-D-glucosamine 6-phosphate (route II): step 2/2.</text>
</comment>
<feature type="binding site" evidence="17">
    <location>
        <position position="424"/>
    </location>
    <ligand>
        <name>acetyl-CoA</name>
        <dbReference type="ChEBI" id="CHEBI:57288"/>
    </ligand>
</feature>
<comment type="caution">
    <text evidence="19">The sequence shown here is derived from an EMBL/GenBank/DDBJ whole genome shotgun (WGS) entry which is preliminary data.</text>
</comment>
<dbReference type="GO" id="GO:0000902">
    <property type="term" value="P:cell morphogenesis"/>
    <property type="evidence" value="ECO:0007669"/>
    <property type="project" value="UniProtKB-UniRule"/>
</dbReference>
<dbReference type="InterPro" id="IPR005882">
    <property type="entry name" value="Bifunctional_GlmU"/>
</dbReference>
<dbReference type="CDD" id="cd02540">
    <property type="entry name" value="GT2_GlmU_N_bac"/>
    <property type="match status" value="1"/>
</dbReference>
<reference evidence="19" key="1">
    <citation type="journal article" date="2020" name="mSystems">
        <title>Genome- and Community-Level Interaction Insights into Carbon Utilization and Element Cycling Functions of Hydrothermarchaeota in Hydrothermal Sediment.</title>
        <authorList>
            <person name="Zhou Z."/>
            <person name="Liu Y."/>
            <person name="Xu W."/>
            <person name="Pan J."/>
            <person name="Luo Z.H."/>
            <person name="Li M."/>
        </authorList>
    </citation>
    <scope>NUCLEOTIDE SEQUENCE [LARGE SCALE GENOMIC DNA]</scope>
    <source>
        <strain evidence="19">SpSt-524</strain>
    </source>
</reference>
<feature type="domain" description="Nucleotidyl transferase" evidence="18">
    <location>
        <begin position="5"/>
        <end position="220"/>
    </location>
</feature>
<protein>
    <recommendedName>
        <fullName evidence="17">Bifunctional protein GlmU</fullName>
    </recommendedName>
    <domain>
        <recommendedName>
            <fullName evidence="17">UDP-N-acetylglucosamine pyrophosphorylase</fullName>
            <ecNumber evidence="17">2.7.7.23</ecNumber>
        </recommendedName>
        <alternativeName>
            <fullName evidence="17">N-acetylglucosamine-1-phosphate uridyltransferase</fullName>
        </alternativeName>
    </domain>
    <domain>
        <recommendedName>
            <fullName evidence="17">Glucosamine-1-phosphate N-acetyltransferase</fullName>
            <ecNumber evidence="17">2.3.1.157</ecNumber>
        </recommendedName>
    </domain>
</protein>
<feature type="binding site" evidence="17">
    <location>
        <position position="378"/>
    </location>
    <ligand>
        <name>UDP-N-acetyl-alpha-D-glucosamine</name>
        <dbReference type="ChEBI" id="CHEBI:57705"/>
    </ligand>
</feature>
<evidence type="ECO:0000256" key="13">
    <source>
        <dbReference type="ARBA" id="ARBA00023316"/>
    </source>
</evidence>
<sequence>MAHAVVILAAGLGTRMKSKLPKVLHPLLGKPLVGYCIDTAFASGAEKVVVVVGHGAEQVRQTFEGYPNLSFVVQEQQLGTAHALAQAQPVLADFPGPIVVTQGDTPLTRVETLTGLVSTMQNQGAGMALLTMRLEDPTGYGRILRDEQGQILGNVEQKDATPEQHAIQEINPGVYCFDASLWEKLKLVNNQNAAGEYYLPDLIRIYREAGQKVASIESKDTGELLGVNSRAQLAQVEQVLLERLRSHWMAQGVRMIQPETIYIEPSVELAPDVTLWPGVILRGSTRLGEGVEIGAYAVLTDTVVEAGGKIKSHTVCEEAYVSSGADAGPFARLRPKAHLEEGAHVGNFVELKNARLGKRAKAGHLAYLGDAEVGEESNIGAGVITANYDGQRKHKTTIGKRVFVGSNSVLIAPVTLADDAFVAGGSGINQDVPEGALAIARERQRNIEGYVKRKRGQHQ</sequence>
<evidence type="ECO:0000256" key="8">
    <source>
        <dbReference type="ARBA" id="ARBA00022842"/>
    </source>
</evidence>
<evidence type="ECO:0000256" key="4">
    <source>
        <dbReference type="ARBA" id="ARBA00022679"/>
    </source>
</evidence>
<keyword evidence="7 17" id="KW-0677">Repeat</keyword>
<feature type="region of interest" description="Linker" evidence="17">
    <location>
        <begin position="231"/>
        <end position="251"/>
    </location>
</feature>
<comment type="subcellular location">
    <subcellularLocation>
        <location evidence="17">Cytoplasm</location>
    </subcellularLocation>
</comment>
<feature type="binding site" evidence="17">
    <location>
        <position position="104"/>
    </location>
    <ligand>
        <name>Mg(2+)</name>
        <dbReference type="ChEBI" id="CHEBI:18420"/>
    </ligand>
</feature>
<keyword evidence="8 17" id="KW-0460">Magnesium</keyword>
<keyword evidence="12 17" id="KW-0012">Acyltransferase</keyword>
<feature type="binding site" evidence="17">
    <location>
        <position position="228"/>
    </location>
    <ligand>
        <name>Mg(2+)</name>
        <dbReference type="ChEBI" id="CHEBI:18420"/>
    </ligand>
</feature>
<evidence type="ECO:0000313" key="19">
    <source>
        <dbReference type="EMBL" id="HFG20048.1"/>
    </source>
</evidence>
<feature type="region of interest" description="N-acetyltransferase" evidence="17">
    <location>
        <begin position="252"/>
        <end position="459"/>
    </location>
</feature>
<dbReference type="PANTHER" id="PTHR43584:SF3">
    <property type="entry name" value="BIFUNCTIONAL PROTEIN GLMU"/>
    <property type="match status" value="1"/>
</dbReference>
<evidence type="ECO:0000256" key="12">
    <source>
        <dbReference type="ARBA" id="ARBA00023315"/>
    </source>
</evidence>
<comment type="pathway">
    <text evidence="17">Bacterial outer membrane biogenesis; LPS lipid A biosynthesis.</text>
</comment>
<feature type="binding site" evidence="17">
    <location>
        <position position="334"/>
    </location>
    <ligand>
        <name>UDP-N-acetyl-alpha-D-glucosamine</name>
        <dbReference type="ChEBI" id="CHEBI:57705"/>
    </ligand>
</feature>
<comment type="similarity">
    <text evidence="17">In the N-terminal section; belongs to the N-acetylglucosamine-1-phosphate uridyltransferase family.</text>
</comment>
<comment type="similarity">
    <text evidence="17">In the C-terminal section; belongs to the transferase hexapeptide repeat family.</text>
</comment>
<dbReference type="InterPro" id="IPR029044">
    <property type="entry name" value="Nucleotide-diphossugar_trans"/>
</dbReference>
<evidence type="ECO:0000256" key="16">
    <source>
        <dbReference type="ARBA" id="ARBA00049628"/>
    </source>
</evidence>
<feature type="binding site" evidence="17">
    <location>
        <position position="406"/>
    </location>
    <ligand>
        <name>acetyl-CoA</name>
        <dbReference type="ChEBI" id="CHEBI:57288"/>
    </ligand>
</feature>
<dbReference type="GO" id="GO:0071555">
    <property type="term" value="P:cell wall organization"/>
    <property type="evidence" value="ECO:0007669"/>
    <property type="project" value="UniProtKB-KW"/>
</dbReference>
<feature type="binding site" evidence="17">
    <location>
        <position position="171"/>
    </location>
    <ligand>
        <name>UDP-N-acetyl-alpha-D-glucosamine</name>
        <dbReference type="ChEBI" id="CHEBI:57705"/>
    </ligand>
</feature>
<evidence type="ECO:0000256" key="14">
    <source>
        <dbReference type="ARBA" id="ARBA00048247"/>
    </source>
</evidence>
<dbReference type="GO" id="GO:0000287">
    <property type="term" value="F:magnesium ion binding"/>
    <property type="evidence" value="ECO:0007669"/>
    <property type="project" value="UniProtKB-UniRule"/>
</dbReference>
<evidence type="ECO:0000256" key="17">
    <source>
        <dbReference type="HAMAP-Rule" id="MF_01631"/>
    </source>
</evidence>
<dbReference type="InterPro" id="IPR018357">
    <property type="entry name" value="Hexapep_transf_CS"/>
</dbReference>
<dbReference type="SUPFAM" id="SSF53448">
    <property type="entry name" value="Nucleotide-diphospho-sugar transferases"/>
    <property type="match status" value="1"/>
</dbReference>
<dbReference type="InterPro" id="IPR038009">
    <property type="entry name" value="GlmU_C_LbH"/>
</dbReference>
<dbReference type="GO" id="GO:0009252">
    <property type="term" value="P:peptidoglycan biosynthetic process"/>
    <property type="evidence" value="ECO:0007669"/>
    <property type="project" value="UniProtKB-UniRule"/>
</dbReference>
<dbReference type="GO" id="GO:0009245">
    <property type="term" value="P:lipid A biosynthetic process"/>
    <property type="evidence" value="ECO:0007669"/>
    <property type="project" value="UniProtKB-UniRule"/>
</dbReference>
<keyword evidence="13 17" id="KW-0961">Cell wall biogenesis/degradation</keyword>
<comment type="catalytic activity">
    <reaction evidence="14 17">
        <text>alpha-D-glucosamine 1-phosphate + acetyl-CoA = N-acetyl-alpha-D-glucosamine 1-phosphate + CoA + H(+)</text>
        <dbReference type="Rhea" id="RHEA:13725"/>
        <dbReference type="ChEBI" id="CHEBI:15378"/>
        <dbReference type="ChEBI" id="CHEBI:57287"/>
        <dbReference type="ChEBI" id="CHEBI:57288"/>
        <dbReference type="ChEBI" id="CHEBI:57776"/>
        <dbReference type="ChEBI" id="CHEBI:58516"/>
        <dbReference type="EC" id="2.3.1.157"/>
    </reaction>
</comment>
<evidence type="ECO:0000259" key="18">
    <source>
        <dbReference type="Pfam" id="PF00483"/>
    </source>
</evidence>
<dbReference type="EC" id="2.7.7.23" evidence="17"/>
<dbReference type="Gene3D" id="2.160.10.10">
    <property type="entry name" value="Hexapeptide repeat proteins"/>
    <property type="match status" value="1"/>
</dbReference>
<dbReference type="GO" id="GO:0019134">
    <property type="term" value="F:glucosamine-1-phosphate N-acetyltransferase activity"/>
    <property type="evidence" value="ECO:0007669"/>
    <property type="project" value="UniProtKB-UniRule"/>
</dbReference>
<evidence type="ECO:0000256" key="2">
    <source>
        <dbReference type="ARBA" id="ARBA00005208"/>
    </source>
</evidence>
<comment type="catalytic activity">
    <reaction evidence="15 17">
        <text>N-acetyl-alpha-D-glucosamine 1-phosphate + UTP + H(+) = UDP-N-acetyl-alpha-D-glucosamine + diphosphate</text>
        <dbReference type="Rhea" id="RHEA:13509"/>
        <dbReference type="ChEBI" id="CHEBI:15378"/>
        <dbReference type="ChEBI" id="CHEBI:33019"/>
        <dbReference type="ChEBI" id="CHEBI:46398"/>
        <dbReference type="ChEBI" id="CHEBI:57705"/>
        <dbReference type="ChEBI" id="CHEBI:57776"/>
        <dbReference type="EC" id="2.7.7.23"/>
    </reaction>
</comment>
<dbReference type="InterPro" id="IPR005835">
    <property type="entry name" value="NTP_transferase_dom"/>
</dbReference>
<feature type="binding site" evidence="17">
    <location>
        <position position="381"/>
    </location>
    <ligand>
        <name>acetyl-CoA</name>
        <dbReference type="ChEBI" id="CHEBI:57288"/>
    </ligand>
</feature>
<dbReference type="UniPathway" id="UPA00113">
    <property type="reaction ID" value="UER00532"/>
</dbReference>
<dbReference type="EMBL" id="DSWI01000011">
    <property type="protein sequence ID" value="HFG20048.1"/>
    <property type="molecule type" value="Genomic_DNA"/>
</dbReference>
<feature type="active site" description="Proton acceptor" evidence="17">
    <location>
        <position position="364"/>
    </location>
</feature>
<feature type="binding site" evidence="17">
    <location>
        <position position="352"/>
    </location>
    <ligand>
        <name>UDP-N-acetyl-alpha-D-glucosamine</name>
        <dbReference type="ChEBI" id="CHEBI:57705"/>
    </ligand>
</feature>
<dbReference type="Gene3D" id="3.90.550.10">
    <property type="entry name" value="Spore Coat Polysaccharide Biosynthesis Protein SpsA, Chain A"/>
    <property type="match status" value="1"/>
</dbReference>
<feature type="binding site" evidence="17">
    <location>
        <begin position="79"/>
        <end position="80"/>
    </location>
    <ligand>
        <name>UDP-N-acetyl-alpha-D-glucosamine</name>
        <dbReference type="ChEBI" id="CHEBI:57705"/>
    </ligand>
</feature>
<dbReference type="CDD" id="cd03353">
    <property type="entry name" value="LbH_GlmU_C"/>
    <property type="match status" value="1"/>
</dbReference>
<dbReference type="SUPFAM" id="SSF51161">
    <property type="entry name" value="Trimeric LpxA-like enzymes"/>
    <property type="match status" value="1"/>
</dbReference>
<dbReference type="EC" id="2.3.1.157" evidence="17"/>
<feature type="binding site" evidence="17">
    <location>
        <begin position="387"/>
        <end position="388"/>
    </location>
    <ligand>
        <name>acetyl-CoA</name>
        <dbReference type="ChEBI" id="CHEBI:57288"/>
    </ligand>
</feature>
<feature type="binding site" evidence="17">
    <location>
        <position position="22"/>
    </location>
    <ligand>
        <name>UDP-N-acetyl-alpha-D-glucosamine</name>
        <dbReference type="ChEBI" id="CHEBI:57705"/>
    </ligand>
</feature>
<evidence type="ECO:0000256" key="9">
    <source>
        <dbReference type="ARBA" id="ARBA00022960"/>
    </source>
</evidence>
<dbReference type="GO" id="GO:0006048">
    <property type="term" value="P:UDP-N-acetylglucosamine biosynthetic process"/>
    <property type="evidence" value="ECO:0007669"/>
    <property type="project" value="UniProtKB-UniPathway"/>
</dbReference>
<feature type="binding site" evidence="17">
    <location>
        <begin position="8"/>
        <end position="11"/>
    </location>
    <ligand>
        <name>UDP-N-acetyl-alpha-D-glucosamine</name>
        <dbReference type="ChEBI" id="CHEBI:57705"/>
    </ligand>
</feature>
<evidence type="ECO:0000256" key="6">
    <source>
        <dbReference type="ARBA" id="ARBA00022723"/>
    </source>
</evidence>
<keyword evidence="10 17" id="KW-0573">Peptidoglycan synthesis</keyword>
<comment type="caution">
    <text evidence="17">Lacks conserved residue(s) required for the propagation of feature annotation.</text>
</comment>
<dbReference type="NCBIfam" id="NF010938">
    <property type="entry name" value="PRK14358.1"/>
    <property type="match status" value="1"/>
</dbReference>
<name>A0A7C3DNA5_MEIRU</name>
<keyword evidence="11 17" id="KW-0511">Multifunctional enzyme</keyword>
<dbReference type="GO" id="GO:0003977">
    <property type="term" value="F:UDP-N-acetylglucosamine diphosphorylase activity"/>
    <property type="evidence" value="ECO:0007669"/>
    <property type="project" value="UniProtKB-UniRule"/>
</dbReference>
<dbReference type="GO" id="GO:0016020">
    <property type="term" value="C:membrane"/>
    <property type="evidence" value="ECO:0007669"/>
    <property type="project" value="GOC"/>
</dbReference>
<comment type="pathway">
    <text evidence="2 17">Nucleotide-sugar biosynthesis; UDP-N-acetyl-alpha-D-glucosamine biosynthesis; UDP-N-acetyl-alpha-D-glucosamine from N-acetyl-alpha-D-glucosamine 1-phosphate: step 1/1.</text>
</comment>
<dbReference type="GO" id="GO:0005737">
    <property type="term" value="C:cytoplasm"/>
    <property type="evidence" value="ECO:0007669"/>
    <property type="project" value="UniProtKB-SubCell"/>
</dbReference>
<evidence type="ECO:0000256" key="3">
    <source>
        <dbReference type="ARBA" id="ARBA00022490"/>
    </source>
</evidence>
<feature type="binding site" evidence="17">
    <location>
        <position position="228"/>
    </location>
    <ligand>
        <name>UDP-N-acetyl-alpha-D-glucosamine</name>
        <dbReference type="ChEBI" id="CHEBI:57705"/>
    </ligand>
</feature>
<dbReference type="PROSITE" id="PS00101">
    <property type="entry name" value="HEXAPEP_TRANSFERASES"/>
    <property type="match status" value="1"/>
</dbReference>
<comment type="cofactor">
    <cofactor evidence="17">
        <name>Mg(2+)</name>
        <dbReference type="ChEBI" id="CHEBI:18420"/>
    </cofactor>
    <text evidence="17">Binds 1 Mg(2+) ion per subunit.</text>
</comment>
<proteinExistence type="inferred from homology"/>
<dbReference type="InterPro" id="IPR050065">
    <property type="entry name" value="GlmU-like"/>
</dbReference>
<dbReference type="HAMAP" id="MF_01631">
    <property type="entry name" value="GlmU"/>
    <property type="match status" value="1"/>
</dbReference>
<dbReference type="InterPro" id="IPR011004">
    <property type="entry name" value="Trimer_LpxA-like_sf"/>
</dbReference>
<feature type="binding site" evidence="17">
    <location>
        <position position="441"/>
    </location>
    <ligand>
        <name>acetyl-CoA</name>
        <dbReference type="ChEBI" id="CHEBI:57288"/>
    </ligand>
</feature>
<keyword evidence="6 17" id="KW-0479">Metal-binding</keyword>
<dbReference type="GO" id="GO:0008360">
    <property type="term" value="P:regulation of cell shape"/>
    <property type="evidence" value="ECO:0007669"/>
    <property type="project" value="UniProtKB-KW"/>
</dbReference>
<feature type="region of interest" description="Pyrophosphorylase" evidence="17">
    <location>
        <begin position="1"/>
        <end position="230"/>
    </location>
</feature>
<keyword evidence="3 17" id="KW-0963">Cytoplasm</keyword>
<dbReference type="UniPathway" id="UPA00973"/>
<accession>A0A7C3DNA5</accession>
<keyword evidence="9 17" id="KW-0133">Cell shape</keyword>
<evidence type="ECO:0000256" key="5">
    <source>
        <dbReference type="ARBA" id="ARBA00022695"/>
    </source>
</evidence>
<evidence type="ECO:0000256" key="15">
    <source>
        <dbReference type="ARBA" id="ARBA00048493"/>
    </source>
</evidence>
<evidence type="ECO:0000256" key="10">
    <source>
        <dbReference type="ARBA" id="ARBA00022984"/>
    </source>
</evidence>
<comment type="subunit">
    <text evidence="17">Homotrimer.</text>
</comment>
<dbReference type="PANTHER" id="PTHR43584">
    <property type="entry name" value="NUCLEOTIDYL TRANSFERASE"/>
    <property type="match status" value="1"/>
</dbReference>
<dbReference type="Pfam" id="PF00483">
    <property type="entry name" value="NTP_transferase"/>
    <property type="match status" value="1"/>
</dbReference>
<comment type="function">
    <text evidence="16 17">Catalyzes the last two sequential reactions in the de novo biosynthetic pathway for UDP-N-acetylglucosamine (UDP-GlcNAc). The C-terminal domain catalyzes the transfer of acetyl group from acetyl coenzyme A to glucosamine-1-phosphate (GlcN-1-P) to produce N-acetylglucosamine-1-phosphate (GlcNAc-1-P), which is converted into UDP-GlcNAc by the transfer of uridine 5-monophosphate (from uridine 5-triphosphate), a reaction catalyzed by the N-terminal domain.</text>
</comment>
<feature type="binding site" evidence="17">
    <location>
        <position position="367"/>
    </location>
    <ligand>
        <name>UDP-N-acetyl-alpha-D-glucosamine</name>
        <dbReference type="ChEBI" id="CHEBI:57705"/>
    </ligand>
</feature>
<dbReference type="RefSeq" id="WP_409657029.1">
    <property type="nucleotide sequence ID" value="NZ_JBKBUW010000038.1"/>
</dbReference>
<gene>
    <name evidence="17 19" type="primary">glmU</name>
    <name evidence="19" type="ORF">ENS82_04905</name>
</gene>
<evidence type="ECO:0000256" key="11">
    <source>
        <dbReference type="ARBA" id="ARBA00023268"/>
    </source>
</evidence>
<keyword evidence="5 17" id="KW-0548">Nucleotidyltransferase</keyword>
<feature type="binding site" evidence="17">
    <location>
        <position position="141"/>
    </location>
    <ligand>
        <name>UDP-N-acetyl-alpha-D-glucosamine</name>
        <dbReference type="ChEBI" id="CHEBI:57705"/>
    </ligand>
</feature>
<evidence type="ECO:0000256" key="7">
    <source>
        <dbReference type="ARBA" id="ARBA00022737"/>
    </source>
</evidence>